<gene>
    <name evidence="1" type="ORF">TGEB3V08_LOCUS7453</name>
</gene>
<dbReference type="AlphaFoldDB" id="A0A7R9K224"/>
<accession>A0A7R9K224</accession>
<organism evidence="1">
    <name type="scientific">Timema genevievae</name>
    <name type="common">Walking stick</name>
    <dbReference type="NCBI Taxonomy" id="629358"/>
    <lineage>
        <taxon>Eukaryota</taxon>
        <taxon>Metazoa</taxon>
        <taxon>Ecdysozoa</taxon>
        <taxon>Arthropoda</taxon>
        <taxon>Hexapoda</taxon>
        <taxon>Insecta</taxon>
        <taxon>Pterygota</taxon>
        <taxon>Neoptera</taxon>
        <taxon>Polyneoptera</taxon>
        <taxon>Phasmatodea</taxon>
        <taxon>Timematodea</taxon>
        <taxon>Timematoidea</taxon>
        <taxon>Timematidae</taxon>
        <taxon>Timema</taxon>
    </lineage>
</organism>
<name>A0A7R9K224_TIMGE</name>
<evidence type="ECO:0000313" key="1">
    <source>
        <dbReference type="EMBL" id="CAD7599828.1"/>
    </source>
</evidence>
<dbReference type="EMBL" id="OE842373">
    <property type="protein sequence ID" value="CAD7599828.1"/>
    <property type="molecule type" value="Genomic_DNA"/>
</dbReference>
<sequence>MEVTQVAMVVTIQYMEDWTNEPDYNSTQLKLESTIEPVLYCIIKPETTSKSPTSGSCCTKHSFAIRPARPPKGRLSELDRIFSSQFSPHNSHITIHHLDFFEERNSALAPVEETADHDG</sequence>
<protein>
    <submittedName>
        <fullName evidence="1">Uncharacterized protein</fullName>
    </submittedName>
</protein>
<reference evidence="1" key="1">
    <citation type="submission" date="2020-11" db="EMBL/GenBank/DDBJ databases">
        <authorList>
            <person name="Tran Van P."/>
        </authorList>
    </citation>
    <scope>NUCLEOTIDE SEQUENCE</scope>
</reference>
<proteinExistence type="predicted"/>